<dbReference type="EnsemblMetazoa" id="GAUT010872-RA">
    <property type="protein sequence ID" value="GAUT010872-PA"/>
    <property type="gene ID" value="GAUT010872"/>
</dbReference>
<name>A0A1A9UP36_GLOAU</name>
<dbReference type="AlphaFoldDB" id="A0A1A9UP36"/>
<evidence type="ECO:0000313" key="1">
    <source>
        <dbReference type="EnsemblMetazoa" id="GAUT010872-PA"/>
    </source>
</evidence>
<dbReference type="VEuPathDB" id="VectorBase:GAUT010872"/>
<accession>A0A1A9UP36</accession>
<proteinExistence type="predicted"/>
<evidence type="ECO:0000313" key="2">
    <source>
        <dbReference type="Proteomes" id="UP000078200"/>
    </source>
</evidence>
<dbReference type="Proteomes" id="UP000078200">
    <property type="component" value="Unassembled WGS sequence"/>
</dbReference>
<sequence>MERHKSTRSTLTDLCTFINNYLQLGNTNARHAQNNHYCLLQVAMNADLIVVPVEEKLECRASQVMHSTRISDTHHPEITCTCLHCVACSRCSRSIMEEGFTFHSNNNKKTSVAGTMRNNFLLLFRFQAKEKMSNVCNSFPSTWFQL</sequence>
<keyword evidence="2" id="KW-1185">Reference proteome</keyword>
<organism evidence="1 2">
    <name type="scientific">Glossina austeni</name>
    <name type="common">Savannah tsetse fly</name>
    <dbReference type="NCBI Taxonomy" id="7395"/>
    <lineage>
        <taxon>Eukaryota</taxon>
        <taxon>Metazoa</taxon>
        <taxon>Ecdysozoa</taxon>
        <taxon>Arthropoda</taxon>
        <taxon>Hexapoda</taxon>
        <taxon>Insecta</taxon>
        <taxon>Pterygota</taxon>
        <taxon>Neoptera</taxon>
        <taxon>Endopterygota</taxon>
        <taxon>Diptera</taxon>
        <taxon>Brachycera</taxon>
        <taxon>Muscomorpha</taxon>
        <taxon>Hippoboscoidea</taxon>
        <taxon>Glossinidae</taxon>
        <taxon>Glossina</taxon>
    </lineage>
</organism>
<reference evidence="1" key="1">
    <citation type="submission" date="2020-05" db="UniProtKB">
        <authorList>
            <consortium name="EnsemblMetazoa"/>
        </authorList>
    </citation>
    <scope>IDENTIFICATION</scope>
    <source>
        <strain evidence="1">TTRI</strain>
    </source>
</reference>
<protein>
    <submittedName>
        <fullName evidence="1">Uncharacterized protein</fullName>
    </submittedName>
</protein>